<proteinExistence type="predicted"/>
<keyword evidence="3" id="KW-1185">Reference proteome</keyword>
<evidence type="ECO:0000313" key="3">
    <source>
        <dbReference type="Proteomes" id="UP000015106"/>
    </source>
</evidence>
<dbReference type="EnsemblPlants" id="TuG1812G0600002368.01.T01">
    <property type="protein sequence ID" value="TuG1812G0600002368.01.T01"/>
    <property type="gene ID" value="TuG1812G0600002368.01"/>
</dbReference>
<dbReference type="AlphaFoldDB" id="A0A8R7UV88"/>
<reference evidence="2" key="3">
    <citation type="submission" date="2022-06" db="UniProtKB">
        <authorList>
            <consortium name="EnsemblPlants"/>
        </authorList>
    </citation>
    <scope>IDENTIFICATION</scope>
</reference>
<reference evidence="2" key="2">
    <citation type="submission" date="2018-03" db="EMBL/GenBank/DDBJ databases">
        <title>The Triticum urartu genome reveals the dynamic nature of wheat genome evolution.</title>
        <authorList>
            <person name="Ling H."/>
            <person name="Ma B."/>
            <person name="Shi X."/>
            <person name="Liu H."/>
            <person name="Dong L."/>
            <person name="Sun H."/>
            <person name="Cao Y."/>
            <person name="Gao Q."/>
            <person name="Zheng S."/>
            <person name="Li Y."/>
            <person name="Yu Y."/>
            <person name="Du H."/>
            <person name="Qi M."/>
            <person name="Li Y."/>
            <person name="Yu H."/>
            <person name="Cui Y."/>
            <person name="Wang N."/>
            <person name="Chen C."/>
            <person name="Wu H."/>
            <person name="Zhao Y."/>
            <person name="Zhang J."/>
            <person name="Li Y."/>
            <person name="Zhou W."/>
            <person name="Zhang B."/>
            <person name="Hu W."/>
            <person name="Eijk M."/>
            <person name="Tang J."/>
            <person name="Witsenboer H."/>
            <person name="Zhao S."/>
            <person name="Li Z."/>
            <person name="Zhang A."/>
            <person name="Wang D."/>
            <person name="Liang C."/>
        </authorList>
    </citation>
    <scope>NUCLEOTIDE SEQUENCE [LARGE SCALE GENOMIC DNA]</scope>
    <source>
        <strain evidence="2">cv. G1812</strain>
    </source>
</reference>
<evidence type="ECO:0000313" key="2">
    <source>
        <dbReference type="EnsemblPlants" id="TuG1812G0600002368.01.T01"/>
    </source>
</evidence>
<reference evidence="3" key="1">
    <citation type="journal article" date="2013" name="Nature">
        <title>Draft genome of the wheat A-genome progenitor Triticum urartu.</title>
        <authorList>
            <person name="Ling H.Q."/>
            <person name="Zhao S."/>
            <person name="Liu D."/>
            <person name="Wang J."/>
            <person name="Sun H."/>
            <person name="Zhang C."/>
            <person name="Fan H."/>
            <person name="Li D."/>
            <person name="Dong L."/>
            <person name="Tao Y."/>
            <person name="Gao C."/>
            <person name="Wu H."/>
            <person name="Li Y."/>
            <person name="Cui Y."/>
            <person name="Guo X."/>
            <person name="Zheng S."/>
            <person name="Wang B."/>
            <person name="Yu K."/>
            <person name="Liang Q."/>
            <person name="Yang W."/>
            <person name="Lou X."/>
            <person name="Chen J."/>
            <person name="Feng M."/>
            <person name="Jian J."/>
            <person name="Zhang X."/>
            <person name="Luo G."/>
            <person name="Jiang Y."/>
            <person name="Liu J."/>
            <person name="Wang Z."/>
            <person name="Sha Y."/>
            <person name="Zhang B."/>
            <person name="Wu H."/>
            <person name="Tang D."/>
            <person name="Shen Q."/>
            <person name="Xue P."/>
            <person name="Zou S."/>
            <person name="Wang X."/>
            <person name="Liu X."/>
            <person name="Wang F."/>
            <person name="Yang Y."/>
            <person name="An X."/>
            <person name="Dong Z."/>
            <person name="Zhang K."/>
            <person name="Zhang X."/>
            <person name="Luo M.C."/>
            <person name="Dvorak J."/>
            <person name="Tong Y."/>
            <person name="Wang J."/>
            <person name="Yang H."/>
            <person name="Li Z."/>
            <person name="Wang D."/>
            <person name="Zhang A."/>
            <person name="Wang J."/>
        </authorList>
    </citation>
    <scope>NUCLEOTIDE SEQUENCE</scope>
    <source>
        <strain evidence="3">cv. G1812</strain>
    </source>
</reference>
<protein>
    <submittedName>
        <fullName evidence="2">Uncharacterized protein</fullName>
    </submittedName>
</protein>
<dbReference type="Gramene" id="TuG1812G0600002368.01.T01">
    <property type="protein sequence ID" value="TuG1812G0600002368.01.T01"/>
    <property type="gene ID" value="TuG1812G0600002368.01"/>
</dbReference>
<name>A0A8R7UV88_TRIUA</name>
<evidence type="ECO:0000256" key="1">
    <source>
        <dbReference type="SAM" id="SignalP"/>
    </source>
</evidence>
<organism evidence="2 3">
    <name type="scientific">Triticum urartu</name>
    <name type="common">Red wild einkorn</name>
    <name type="synonym">Crithodium urartu</name>
    <dbReference type="NCBI Taxonomy" id="4572"/>
    <lineage>
        <taxon>Eukaryota</taxon>
        <taxon>Viridiplantae</taxon>
        <taxon>Streptophyta</taxon>
        <taxon>Embryophyta</taxon>
        <taxon>Tracheophyta</taxon>
        <taxon>Spermatophyta</taxon>
        <taxon>Magnoliopsida</taxon>
        <taxon>Liliopsida</taxon>
        <taxon>Poales</taxon>
        <taxon>Poaceae</taxon>
        <taxon>BOP clade</taxon>
        <taxon>Pooideae</taxon>
        <taxon>Triticodae</taxon>
        <taxon>Triticeae</taxon>
        <taxon>Triticinae</taxon>
        <taxon>Triticum</taxon>
    </lineage>
</organism>
<sequence>MLLSFWALMLGGGSGAFPAREEGHLWGYWPEVGKGPSATYALLDNEESFPFPQGAVVVPFDLKDKELITKG</sequence>
<keyword evidence="1" id="KW-0732">Signal</keyword>
<feature type="chain" id="PRO_5035814805" evidence="1">
    <location>
        <begin position="17"/>
        <end position="71"/>
    </location>
</feature>
<accession>A0A8R7UV88</accession>
<feature type="signal peptide" evidence="1">
    <location>
        <begin position="1"/>
        <end position="16"/>
    </location>
</feature>
<dbReference type="Proteomes" id="UP000015106">
    <property type="component" value="Chromosome 6"/>
</dbReference>